<dbReference type="GO" id="GO:0006281">
    <property type="term" value="P:DNA repair"/>
    <property type="evidence" value="ECO:0007669"/>
    <property type="project" value="UniProtKB-UniRule"/>
</dbReference>
<dbReference type="InterPro" id="IPR023627">
    <property type="entry name" value="Rcmb_RecR"/>
</dbReference>
<evidence type="ECO:0000313" key="10">
    <source>
        <dbReference type="Proteomes" id="UP000260351"/>
    </source>
</evidence>
<dbReference type="GO" id="GO:0006310">
    <property type="term" value="P:DNA recombination"/>
    <property type="evidence" value="ECO:0007669"/>
    <property type="project" value="UniProtKB-UniRule"/>
</dbReference>
<dbReference type="Gene3D" id="3.40.1360.10">
    <property type="match status" value="1"/>
</dbReference>
<comment type="function">
    <text evidence="7">May play a role in DNA repair. It seems to be involved in an RecBC-independent recombinational process of DNA repair. It may act with RecF and RecO.</text>
</comment>
<evidence type="ECO:0000256" key="7">
    <source>
        <dbReference type="HAMAP-Rule" id="MF_00017"/>
    </source>
</evidence>
<comment type="caution">
    <text evidence="9">The sequence shown here is derived from an EMBL/GenBank/DDBJ whole genome shotgun (WGS) entry which is preliminary data.</text>
</comment>
<name>A0A3E1KCB0_9GAMM</name>
<sequence length="198" mass="21822">MSADPFDELLEALRCLPGVGARSAQRMALQLLERDRDGGRRLADALATAMRDIRRCRRCRNFTSDEECRICRSDRRSSEVLCVVESPGDVLAIEAATAFDGRYFVLLGRLSPLDGIGPEDLGLDLLGERLDEEGVAEIIIATNTTVEGEATAQYLREMAESRSIRTSRLAQGVPLGGELEHTDRSTLAHAFSSRLPMR</sequence>
<dbReference type="EMBL" id="QUZK01000009">
    <property type="protein sequence ID" value="RFF32419.1"/>
    <property type="molecule type" value="Genomic_DNA"/>
</dbReference>
<proteinExistence type="inferred from homology"/>
<dbReference type="OrthoDB" id="9802672at2"/>
<dbReference type="GO" id="GO:0008270">
    <property type="term" value="F:zinc ion binding"/>
    <property type="evidence" value="ECO:0007669"/>
    <property type="project" value="UniProtKB-KW"/>
</dbReference>
<dbReference type="InterPro" id="IPR000093">
    <property type="entry name" value="DNA_Rcmb_RecR"/>
</dbReference>
<gene>
    <name evidence="7 9" type="primary">recR</name>
    <name evidence="9" type="ORF">DZC52_01540</name>
</gene>
<evidence type="ECO:0000313" key="9">
    <source>
        <dbReference type="EMBL" id="RFF32419.1"/>
    </source>
</evidence>
<dbReference type="HAMAP" id="MF_00017">
    <property type="entry name" value="RecR"/>
    <property type="match status" value="1"/>
</dbReference>
<evidence type="ECO:0000256" key="5">
    <source>
        <dbReference type="ARBA" id="ARBA00023172"/>
    </source>
</evidence>
<evidence type="ECO:0000259" key="8">
    <source>
        <dbReference type="PROSITE" id="PS50880"/>
    </source>
</evidence>
<evidence type="ECO:0000256" key="6">
    <source>
        <dbReference type="ARBA" id="ARBA00023204"/>
    </source>
</evidence>
<feature type="domain" description="Toprim" evidence="8">
    <location>
        <begin position="79"/>
        <end position="174"/>
    </location>
</feature>
<dbReference type="SUPFAM" id="SSF111304">
    <property type="entry name" value="Recombination protein RecR"/>
    <property type="match status" value="1"/>
</dbReference>
<dbReference type="GO" id="GO:0003677">
    <property type="term" value="F:DNA binding"/>
    <property type="evidence" value="ECO:0007669"/>
    <property type="project" value="UniProtKB-UniRule"/>
</dbReference>
<evidence type="ECO:0000256" key="2">
    <source>
        <dbReference type="ARBA" id="ARBA00022763"/>
    </source>
</evidence>
<comment type="similarity">
    <text evidence="7">Belongs to the RecR family.</text>
</comment>
<keyword evidence="3 7" id="KW-0863">Zinc-finger</keyword>
<dbReference type="SMART" id="SM00493">
    <property type="entry name" value="TOPRIM"/>
    <property type="match status" value="1"/>
</dbReference>
<dbReference type="PROSITE" id="PS01300">
    <property type="entry name" value="RECR"/>
    <property type="match status" value="1"/>
</dbReference>
<dbReference type="InterPro" id="IPR034137">
    <property type="entry name" value="TOPRIM_RecR"/>
</dbReference>
<reference evidence="9 10" key="1">
    <citation type="submission" date="2018-08" db="EMBL/GenBank/DDBJ databases">
        <title>Wenzhouxiangella salilacus sp. nov., a novel bacterium isolated from a saline lake in Xinjiang Province, China.</title>
        <authorList>
            <person name="Han S."/>
        </authorList>
    </citation>
    <scope>NUCLEOTIDE SEQUENCE [LARGE SCALE GENOMIC DNA]</scope>
    <source>
        <strain evidence="9 10">XDB06</strain>
    </source>
</reference>
<evidence type="ECO:0000256" key="1">
    <source>
        <dbReference type="ARBA" id="ARBA00022723"/>
    </source>
</evidence>
<dbReference type="InterPro" id="IPR015967">
    <property type="entry name" value="Rcmb_RecR_Znf"/>
</dbReference>
<keyword evidence="1 7" id="KW-0479">Metal-binding</keyword>
<evidence type="ECO:0000256" key="4">
    <source>
        <dbReference type="ARBA" id="ARBA00022833"/>
    </source>
</evidence>
<keyword evidence="10" id="KW-1185">Reference proteome</keyword>
<dbReference type="Proteomes" id="UP000260351">
    <property type="component" value="Unassembled WGS sequence"/>
</dbReference>
<protein>
    <recommendedName>
        <fullName evidence="7">Recombination protein RecR</fullName>
    </recommendedName>
</protein>
<dbReference type="CDD" id="cd01025">
    <property type="entry name" value="TOPRIM_recR"/>
    <property type="match status" value="1"/>
</dbReference>
<keyword evidence="5 7" id="KW-0233">DNA recombination</keyword>
<dbReference type="RefSeq" id="WP_116649362.1">
    <property type="nucleotide sequence ID" value="NZ_QUZK01000009.1"/>
</dbReference>
<dbReference type="InterPro" id="IPR006171">
    <property type="entry name" value="TOPRIM_dom"/>
</dbReference>
<keyword evidence="2 7" id="KW-0227">DNA damage</keyword>
<dbReference type="Pfam" id="PF13662">
    <property type="entry name" value="Toprim_4"/>
    <property type="match status" value="1"/>
</dbReference>
<keyword evidence="6 7" id="KW-0234">DNA repair</keyword>
<dbReference type="PANTHER" id="PTHR30446">
    <property type="entry name" value="RECOMBINATION PROTEIN RECR"/>
    <property type="match status" value="1"/>
</dbReference>
<dbReference type="Gene3D" id="1.10.8.420">
    <property type="entry name" value="RecR Domain 1"/>
    <property type="match status" value="1"/>
</dbReference>
<dbReference type="PROSITE" id="PS50880">
    <property type="entry name" value="TOPRIM"/>
    <property type="match status" value="1"/>
</dbReference>
<dbReference type="AlphaFoldDB" id="A0A3E1KCB0"/>
<evidence type="ECO:0000256" key="3">
    <source>
        <dbReference type="ARBA" id="ARBA00022771"/>
    </source>
</evidence>
<dbReference type="Pfam" id="PF02132">
    <property type="entry name" value="RecR_ZnF"/>
    <property type="match status" value="1"/>
</dbReference>
<accession>A0A3E1KCB0</accession>
<feature type="zinc finger region" description="C4-type" evidence="7">
    <location>
        <begin position="56"/>
        <end position="71"/>
    </location>
</feature>
<dbReference type="PANTHER" id="PTHR30446:SF0">
    <property type="entry name" value="RECOMBINATION PROTEIN RECR"/>
    <property type="match status" value="1"/>
</dbReference>
<dbReference type="Pfam" id="PF21176">
    <property type="entry name" value="RecR_HhH"/>
    <property type="match status" value="1"/>
</dbReference>
<dbReference type="NCBIfam" id="TIGR00615">
    <property type="entry name" value="recR"/>
    <property type="match status" value="1"/>
</dbReference>
<dbReference type="Pfam" id="PF21175">
    <property type="entry name" value="RecR_C"/>
    <property type="match status" value="1"/>
</dbReference>
<keyword evidence="4 7" id="KW-0862">Zinc</keyword>
<organism evidence="9 10">
    <name type="scientific">Wenzhouxiangella sediminis</name>
    <dbReference type="NCBI Taxonomy" id="1792836"/>
    <lineage>
        <taxon>Bacteria</taxon>
        <taxon>Pseudomonadati</taxon>
        <taxon>Pseudomonadota</taxon>
        <taxon>Gammaproteobacteria</taxon>
        <taxon>Chromatiales</taxon>
        <taxon>Wenzhouxiangellaceae</taxon>
        <taxon>Wenzhouxiangella</taxon>
    </lineage>
</organism>